<protein>
    <submittedName>
        <fullName evidence="1">Uncharacterized protein</fullName>
    </submittedName>
</protein>
<accession>A0A8X6HH85</accession>
<dbReference type="Proteomes" id="UP000887116">
    <property type="component" value="Unassembled WGS sequence"/>
</dbReference>
<gene>
    <name evidence="1" type="ORF">TNCT_518501</name>
</gene>
<organism evidence="1 2">
    <name type="scientific">Trichonephila clavata</name>
    <name type="common">Joro spider</name>
    <name type="synonym">Nephila clavata</name>
    <dbReference type="NCBI Taxonomy" id="2740835"/>
    <lineage>
        <taxon>Eukaryota</taxon>
        <taxon>Metazoa</taxon>
        <taxon>Ecdysozoa</taxon>
        <taxon>Arthropoda</taxon>
        <taxon>Chelicerata</taxon>
        <taxon>Arachnida</taxon>
        <taxon>Araneae</taxon>
        <taxon>Araneomorphae</taxon>
        <taxon>Entelegynae</taxon>
        <taxon>Araneoidea</taxon>
        <taxon>Nephilidae</taxon>
        <taxon>Trichonephila</taxon>
    </lineage>
</organism>
<comment type="caution">
    <text evidence="1">The sequence shown here is derived from an EMBL/GenBank/DDBJ whole genome shotgun (WGS) entry which is preliminary data.</text>
</comment>
<sequence length="80" mass="9312">MDYIHIGVIGNEISDSLAQGVTLDIHWSVMHSTFSEVFSDDNNKKQRDGWRVPPEHVWYLKKQPYSLGSHRLSRFAYCIC</sequence>
<reference evidence="1" key="1">
    <citation type="submission" date="2020-07" db="EMBL/GenBank/DDBJ databases">
        <title>Multicomponent nature underlies the extraordinary mechanical properties of spider dragline silk.</title>
        <authorList>
            <person name="Kono N."/>
            <person name="Nakamura H."/>
            <person name="Mori M."/>
            <person name="Yoshida Y."/>
            <person name="Ohtoshi R."/>
            <person name="Malay A.D."/>
            <person name="Moran D.A.P."/>
            <person name="Tomita M."/>
            <person name="Numata K."/>
            <person name="Arakawa K."/>
        </authorList>
    </citation>
    <scope>NUCLEOTIDE SEQUENCE</scope>
</reference>
<proteinExistence type="predicted"/>
<name>A0A8X6HH85_TRICU</name>
<evidence type="ECO:0000313" key="2">
    <source>
        <dbReference type="Proteomes" id="UP000887116"/>
    </source>
</evidence>
<dbReference type="EMBL" id="BMAO01028114">
    <property type="protein sequence ID" value="GFR22115.1"/>
    <property type="molecule type" value="Genomic_DNA"/>
</dbReference>
<evidence type="ECO:0000313" key="1">
    <source>
        <dbReference type="EMBL" id="GFR22115.1"/>
    </source>
</evidence>
<dbReference type="AlphaFoldDB" id="A0A8X6HH85"/>
<keyword evidence="2" id="KW-1185">Reference proteome</keyword>